<evidence type="ECO:0000313" key="3">
    <source>
        <dbReference type="EMBL" id="KAG6712598.1"/>
    </source>
</evidence>
<comment type="caution">
    <text evidence="2">The sequence shown here is derived from an EMBL/GenBank/DDBJ whole genome shotgun (WGS) entry which is preliminary data.</text>
</comment>
<dbReference type="AlphaFoldDB" id="A0A8T1QHD9"/>
<feature type="domain" description="Lipoxygenase" evidence="1">
    <location>
        <begin position="1"/>
        <end position="58"/>
    </location>
</feature>
<evidence type="ECO:0000259" key="1">
    <source>
        <dbReference type="PROSITE" id="PS51393"/>
    </source>
</evidence>
<dbReference type="Proteomes" id="UP000811609">
    <property type="component" value="Chromosome 5"/>
</dbReference>
<dbReference type="EMBL" id="CM031829">
    <property type="protein sequence ID" value="KAG6712598.1"/>
    <property type="molecule type" value="Genomic_DNA"/>
</dbReference>
<keyword evidence="4" id="KW-1185">Reference proteome</keyword>
<proteinExistence type="predicted"/>
<dbReference type="Pfam" id="PF00305">
    <property type="entry name" value="Lipoxygenase"/>
    <property type="match status" value="1"/>
</dbReference>
<dbReference type="Proteomes" id="UP000811246">
    <property type="component" value="Chromosome 5"/>
</dbReference>
<name>A0A8T1QHD9_CARIL</name>
<evidence type="ECO:0000313" key="4">
    <source>
        <dbReference type="Proteomes" id="UP000811609"/>
    </source>
</evidence>
<organism evidence="2 4">
    <name type="scientific">Carya illinoinensis</name>
    <name type="common">Pecan</name>
    <dbReference type="NCBI Taxonomy" id="32201"/>
    <lineage>
        <taxon>Eukaryota</taxon>
        <taxon>Viridiplantae</taxon>
        <taxon>Streptophyta</taxon>
        <taxon>Embryophyta</taxon>
        <taxon>Tracheophyta</taxon>
        <taxon>Spermatophyta</taxon>
        <taxon>Magnoliopsida</taxon>
        <taxon>eudicotyledons</taxon>
        <taxon>Gunneridae</taxon>
        <taxon>Pentapetalae</taxon>
        <taxon>rosids</taxon>
        <taxon>fabids</taxon>
        <taxon>Fagales</taxon>
        <taxon>Juglandaceae</taxon>
        <taxon>Carya</taxon>
    </lineage>
</organism>
<evidence type="ECO:0000313" key="2">
    <source>
        <dbReference type="EMBL" id="KAG6653978.1"/>
    </source>
</evidence>
<sequence>MKLLFSGDRFAWLRGNEFSRHTLAGLNPVNIEILKEFLILSELDPAVHSPPESASRRN</sequence>
<reference evidence="2" key="1">
    <citation type="submission" date="2020-12" db="EMBL/GenBank/DDBJ databases">
        <title>WGS assembly of Carya illinoinensis cv. Pawnee.</title>
        <authorList>
            <person name="Platts A."/>
            <person name="Shu S."/>
            <person name="Wright S."/>
            <person name="Barry K."/>
            <person name="Edger P."/>
            <person name="Pires J.C."/>
            <person name="Schmutz J."/>
        </authorList>
    </citation>
    <scope>NUCLEOTIDE SEQUENCE</scope>
    <source>
        <tissue evidence="2">Leaf</tissue>
    </source>
</reference>
<dbReference type="InterPro" id="IPR013819">
    <property type="entry name" value="LipOase_C"/>
</dbReference>
<reference evidence="3" key="2">
    <citation type="submission" date="2021-01" db="EMBL/GenBank/DDBJ databases">
        <authorList>
            <person name="Lovell J.T."/>
            <person name="Bentley N."/>
            <person name="Bhattarai G."/>
            <person name="Jenkins J.W."/>
            <person name="Sreedasyam A."/>
            <person name="Alarcon Y."/>
            <person name="Bock C."/>
            <person name="Boston L."/>
            <person name="Carlson J."/>
            <person name="Cervantes K."/>
            <person name="Clermont K."/>
            <person name="Krom N."/>
            <person name="Kubenka K."/>
            <person name="Mamidi S."/>
            <person name="Mattison C."/>
            <person name="Monteros M."/>
            <person name="Pisani C."/>
            <person name="Plott C."/>
            <person name="Rajasekar S."/>
            <person name="Rhein H.S."/>
            <person name="Rohla C."/>
            <person name="Song M."/>
            <person name="Hilaire R.S."/>
            <person name="Shu S."/>
            <person name="Wells L."/>
            <person name="Wang X."/>
            <person name="Webber J."/>
            <person name="Heerema R.J."/>
            <person name="Klein P."/>
            <person name="Conner P."/>
            <person name="Grauke L."/>
            <person name="Grimwood J."/>
            <person name="Schmutz J."/>
            <person name="Randall J.J."/>
        </authorList>
    </citation>
    <scope>NUCLEOTIDE SEQUENCE</scope>
    <source>
        <tissue evidence="3">Leaf</tissue>
    </source>
</reference>
<dbReference type="EMBL" id="CM031813">
    <property type="protein sequence ID" value="KAG6653978.1"/>
    <property type="molecule type" value="Genomic_DNA"/>
</dbReference>
<gene>
    <name evidence="2" type="ORF">CIPAW_05G114000</name>
    <name evidence="3" type="ORF">I3842_05G111100</name>
</gene>
<dbReference type="GO" id="GO:0016702">
    <property type="term" value="F:oxidoreductase activity, acting on single donors with incorporation of molecular oxygen, incorporation of two atoms of oxygen"/>
    <property type="evidence" value="ECO:0007669"/>
    <property type="project" value="InterPro"/>
</dbReference>
<accession>A0A8T1QHD9</accession>
<dbReference type="PROSITE" id="PS51393">
    <property type="entry name" value="LIPOXYGENASE_3"/>
    <property type="match status" value="1"/>
</dbReference>
<protein>
    <recommendedName>
        <fullName evidence="1">Lipoxygenase domain-containing protein</fullName>
    </recommendedName>
</protein>
<dbReference type="GO" id="GO:0046872">
    <property type="term" value="F:metal ion binding"/>
    <property type="evidence" value="ECO:0007669"/>
    <property type="project" value="InterPro"/>
</dbReference>